<evidence type="ECO:0000313" key="3">
    <source>
        <dbReference type="Proteomes" id="UP000472971"/>
    </source>
</evidence>
<gene>
    <name evidence="2" type="ORF">G4D64_15200</name>
    <name evidence="1" type="ORF">H1Z61_15250</name>
</gene>
<keyword evidence="3" id="KW-1185">Reference proteome</keyword>
<dbReference type="Proteomes" id="UP000472971">
    <property type="component" value="Unassembled WGS sequence"/>
</dbReference>
<dbReference type="EMBL" id="JAAIWN010000047">
    <property type="protein sequence ID" value="NEY82815.1"/>
    <property type="molecule type" value="Genomic_DNA"/>
</dbReference>
<evidence type="ECO:0000313" key="2">
    <source>
        <dbReference type="EMBL" id="NEY82815.1"/>
    </source>
</evidence>
<protein>
    <recommendedName>
        <fullName evidence="5">LXG domain-containing protein</fullName>
    </recommendedName>
</protein>
<organism evidence="2 3">
    <name type="scientific">Bacillus aquiflavi</name>
    <dbReference type="NCBI Taxonomy" id="2672567"/>
    <lineage>
        <taxon>Bacteria</taxon>
        <taxon>Bacillati</taxon>
        <taxon>Bacillota</taxon>
        <taxon>Bacilli</taxon>
        <taxon>Bacillales</taxon>
        <taxon>Bacillaceae</taxon>
        <taxon>Bacillus</taxon>
    </lineage>
</organism>
<name>A0A6B3W266_9BACI</name>
<reference evidence="1 4" key="2">
    <citation type="submission" date="2020-07" db="EMBL/GenBank/DDBJ databases">
        <authorList>
            <person name="Feng H."/>
        </authorList>
    </citation>
    <scope>NUCLEOTIDE SEQUENCE [LARGE SCALE GENOMIC DNA]</scope>
    <source>
        <strain evidence="4">s-12</strain>
        <strain evidence="1">S-12</strain>
    </source>
</reference>
<evidence type="ECO:0000313" key="1">
    <source>
        <dbReference type="EMBL" id="MBA4538451.1"/>
    </source>
</evidence>
<accession>A0A6B3W266</accession>
<evidence type="ECO:0008006" key="5">
    <source>
        <dbReference type="Google" id="ProtNLM"/>
    </source>
</evidence>
<dbReference type="Proteomes" id="UP000570010">
    <property type="component" value="Unassembled WGS sequence"/>
</dbReference>
<dbReference type="AlphaFoldDB" id="A0A6B3W266"/>
<reference evidence="2 3" key="1">
    <citation type="submission" date="2020-02" db="EMBL/GenBank/DDBJ databases">
        <title>Bacillus aquiflavi sp. nov., isolated from yellow water of strong flavor Chinese baijiu in Yibin region of China.</title>
        <authorList>
            <person name="Xie J."/>
        </authorList>
    </citation>
    <scope>NUCLEOTIDE SEQUENCE [LARGE SCALE GENOMIC DNA]</scope>
    <source>
        <strain evidence="2 3">3H-10</strain>
    </source>
</reference>
<comment type="caution">
    <text evidence="2">The sequence shown here is derived from an EMBL/GenBank/DDBJ whole genome shotgun (WGS) entry which is preliminary data.</text>
</comment>
<sequence length="94" mass="10640">MIGTLIQFKRNLEEQGFEHTSLAGIHHYVDSLINLMEVLANNIVTLQDNASEMATQFTNTDAELAAMYHTSSSDTTSYQTYETKQMEDLYGKLD</sequence>
<proteinExistence type="predicted"/>
<dbReference type="RefSeq" id="WP_163243214.1">
    <property type="nucleotide sequence ID" value="NZ_CP082780.1"/>
</dbReference>
<evidence type="ECO:0000313" key="4">
    <source>
        <dbReference type="Proteomes" id="UP000570010"/>
    </source>
</evidence>
<dbReference type="EMBL" id="JACEIO010000045">
    <property type="protein sequence ID" value="MBA4538451.1"/>
    <property type="molecule type" value="Genomic_DNA"/>
</dbReference>